<proteinExistence type="predicted"/>
<name>A0A131YEH4_RHIAP</name>
<sequence>MVTSYLDKQCIFLTLISVAGERPLYGCEKKGPGGEREEKKYMWGLTSVATAYHNSSYCMRLHVLRGFPRKPTLLSICNLFLFLQRMVIPDIFFLHFLHCKDEQDDSENRQRETKRPFLREAWLSRLTGSIDEIASKCG</sequence>
<accession>A0A131YEH4</accession>
<evidence type="ECO:0000313" key="1">
    <source>
        <dbReference type="EMBL" id="JAP76885.1"/>
    </source>
</evidence>
<protein>
    <submittedName>
        <fullName evidence="1">Uncharacterized protein</fullName>
    </submittedName>
</protein>
<organism evidence="1">
    <name type="scientific">Rhipicephalus appendiculatus</name>
    <name type="common">Brown ear tick</name>
    <dbReference type="NCBI Taxonomy" id="34631"/>
    <lineage>
        <taxon>Eukaryota</taxon>
        <taxon>Metazoa</taxon>
        <taxon>Ecdysozoa</taxon>
        <taxon>Arthropoda</taxon>
        <taxon>Chelicerata</taxon>
        <taxon>Arachnida</taxon>
        <taxon>Acari</taxon>
        <taxon>Parasitiformes</taxon>
        <taxon>Ixodida</taxon>
        <taxon>Ixodoidea</taxon>
        <taxon>Ixodidae</taxon>
        <taxon>Rhipicephalinae</taxon>
        <taxon>Rhipicephalus</taxon>
        <taxon>Rhipicephalus</taxon>
    </lineage>
</organism>
<reference evidence="1" key="1">
    <citation type="journal article" date="2016" name="Ticks Tick Borne Dis.">
        <title>De novo assembly and annotation of the salivary gland transcriptome of Rhipicephalus appendiculatus male and female ticks during blood feeding.</title>
        <authorList>
            <person name="de Castro M.H."/>
            <person name="de Klerk D."/>
            <person name="Pienaar R."/>
            <person name="Latif A.A."/>
            <person name="Rees D.J."/>
            <person name="Mans B.J."/>
        </authorList>
    </citation>
    <scope>NUCLEOTIDE SEQUENCE</scope>
    <source>
        <tissue evidence="1">Salivary glands</tissue>
    </source>
</reference>
<dbReference type="EMBL" id="GEDV01011672">
    <property type="protein sequence ID" value="JAP76885.1"/>
    <property type="molecule type" value="Transcribed_RNA"/>
</dbReference>
<dbReference type="AlphaFoldDB" id="A0A131YEH4"/>